<dbReference type="Proteomes" id="UP000004095">
    <property type="component" value="Unassembled WGS sequence"/>
</dbReference>
<comment type="caution">
    <text evidence="3">The sequence shown here is derived from an EMBL/GenBank/DDBJ whole genome shotgun (WGS) entry which is preliminary data.</text>
</comment>
<dbReference type="Gene3D" id="1.10.287.110">
    <property type="entry name" value="DnaJ domain"/>
    <property type="match status" value="1"/>
</dbReference>
<keyword evidence="1" id="KW-1133">Transmembrane helix</keyword>
<proteinExistence type="predicted"/>
<evidence type="ECO:0000313" key="3">
    <source>
        <dbReference type="EMBL" id="EAY27874.1"/>
    </source>
</evidence>
<dbReference type="AlphaFoldDB" id="A1ZP82"/>
<reference evidence="3 4" key="1">
    <citation type="submission" date="2007-01" db="EMBL/GenBank/DDBJ databases">
        <authorList>
            <person name="Haygood M."/>
            <person name="Podell S."/>
            <person name="Anderson C."/>
            <person name="Hopkinson B."/>
            <person name="Roe K."/>
            <person name="Barbeau K."/>
            <person name="Gaasterland T."/>
            <person name="Ferriera S."/>
            <person name="Johnson J."/>
            <person name="Kravitz S."/>
            <person name="Beeson K."/>
            <person name="Sutton G."/>
            <person name="Rogers Y.-H."/>
            <person name="Friedman R."/>
            <person name="Frazier M."/>
            <person name="Venter J.C."/>
        </authorList>
    </citation>
    <scope>NUCLEOTIDE SEQUENCE [LARGE SCALE GENOMIC DNA]</scope>
    <source>
        <strain evidence="3 4">ATCC 23134</strain>
    </source>
</reference>
<dbReference type="Pfam" id="PF00226">
    <property type="entry name" value="DnaJ"/>
    <property type="match status" value="1"/>
</dbReference>
<dbReference type="CDD" id="cd06257">
    <property type="entry name" value="DnaJ"/>
    <property type="match status" value="1"/>
</dbReference>
<dbReference type="Pfam" id="PF14903">
    <property type="entry name" value="WG_beta_rep"/>
    <property type="match status" value="3"/>
</dbReference>
<dbReference type="InterPro" id="IPR001623">
    <property type="entry name" value="DnaJ_domain"/>
</dbReference>
<dbReference type="PRINTS" id="PR00625">
    <property type="entry name" value="JDOMAIN"/>
</dbReference>
<dbReference type="SUPFAM" id="SSF46565">
    <property type="entry name" value="Chaperone J-domain"/>
    <property type="match status" value="1"/>
</dbReference>
<dbReference type="PANTHER" id="PTHR37841">
    <property type="entry name" value="GLR2918 PROTEIN"/>
    <property type="match status" value="1"/>
</dbReference>
<accession>A1ZP82</accession>
<evidence type="ECO:0000256" key="1">
    <source>
        <dbReference type="SAM" id="Phobius"/>
    </source>
</evidence>
<keyword evidence="1" id="KW-0812">Transmembrane</keyword>
<feature type="transmembrane region" description="Helical" evidence="1">
    <location>
        <begin position="115"/>
        <end position="134"/>
    </location>
</feature>
<dbReference type="SMART" id="SM00271">
    <property type="entry name" value="DnaJ"/>
    <property type="match status" value="1"/>
</dbReference>
<evidence type="ECO:0000313" key="4">
    <source>
        <dbReference type="Proteomes" id="UP000004095"/>
    </source>
</evidence>
<keyword evidence="4" id="KW-1185">Reference proteome</keyword>
<dbReference type="PROSITE" id="PS50076">
    <property type="entry name" value="DNAJ_2"/>
    <property type="match status" value="1"/>
</dbReference>
<dbReference type="InterPro" id="IPR036869">
    <property type="entry name" value="J_dom_sf"/>
</dbReference>
<dbReference type="eggNOG" id="COG1649">
    <property type="taxonomic scope" value="Bacteria"/>
</dbReference>
<protein>
    <submittedName>
        <fullName evidence="3">KWG</fullName>
    </submittedName>
</protein>
<dbReference type="InterPro" id="IPR032774">
    <property type="entry name" value="WG_beta_rep"/>
</dbReference>
<feature type="domain" description="J" evidence="2">
    <location>
        <begin position="3"/>
        <end position="69"/>
    </location>
</feature>
<keyword evidence="1" id="KW-0472">Membrane</keyword>
<name>A1ZP82_MICM2</name>
<dbReference type="eggNOG" id="COG0484">
    <property type="taxonomic scope" value="Bacteria"/>
</dbReference>
<dbReference type="OrthoDB" id="1495940at2"/>
<dbReference type="PANTHER" id="PTHR37841:SF1">
    <property type="entry name" value="DUF3298 DOMAIN-CONTAINING PROTEIN"/>
    <property type="match status" value="1"/>
</dbReference>
<dbReference type="EMBL" id="AAWS01000020">
    <property type="protein sequence ID" value="EAY27874.1"/>
    <property type="molecule type" value="Genomic_DNA"/>
</dbReference>
<organism evidence="3 4">
    <name type="scientific">Microscilla marina ATCC 23134</name>
    <dbReference type="NCBI Taxonomy" id="313606"/>
    <lineage>
        <taxon>Bacteria</taxon>
        <taxon>Pseudomonadati</taxon>
        <taxon>Bacteroidota</taxon>
        <taxon>Cytophagia</taxon>
        <taxon>Cytophagales</taxon>
        <taxon>Microscillaceae</taxon>
        <taxon>Microscilla</taxon>
    </lineage>
</organism>
<gene>
    <name evidence="3" type="ORF">M23134_00315</name>
</gene>
<evidence type="ECO:0000259" key="2">
    <source>
        <dbReference type="PROSITE" id="PS50076"/>
    </source>
</evidence>
<sequence>MKDYYQRLGVKPTANFDEIKKAYRQLSKKYHPDMYGGTHLYAEDVFKEIQQAYHTLADDSRRAAYDYQLEVYRNPPKRTIYKNTPGQHTHQAPHNYYRNSSVEVSKTDILKSTTVWVALGVGVVWMVFMFMYYLKNEGIGGDDYVTTGSSLSGDQSKLFKLREKYSQLGPLEDGVTWGYKNGKYELVDTSGKVLSAKYDWVGGFNEKVAVVKKAGKYGYVKNTGQELTPFKYDFAEKVTDRIAIVQYNNKYYILHFEGRFKSIELTGVSAVGAYAEGLLPVKLAATEKWGYINAEGKGMILPAYWDVTEFRNDLAGVKDTTTHLWGYINPSGKLVIPFSYEKVTVFKDGKARVTRNHKTYIIDNINRCVADCD</sequence>
<dbReference type="RefSeq" id="WP_002698886.1">
    <property type="nucleotide sequence ID" value="NZ_AAWS01000020.1"/>
</dbReference>